<dbReference type="InterPro" id="IPR038945">
    <property type="entry name" value="MBD13-like"/>
</dbReference>
<organism evidence="8 9">
    <name type="scientific">Escallonia rubra</name>
    <dbReference type="NCBI Taxonomy" id="112253"/>
    <lineage>
        <taxon>Eukaryota</taxon>
        <taxon>Viridiplantae</taxon>
        <taxon>Streptophyta</taxon>
        <taxon>Embryophyta</taxon>
        <taxon>Tracheophyta</taxon>
        <taxon>Spermatophyta</taxon>
        <taxon>Magnoliopsida</taxon>
        <taxon>eudicotyledons</taxon>
        <taxon>Gunneridae</taxon>
        <taxon>Pentapetalae</taxon>
        <taxon>asterids</taxon>
        <taxon>campanulids</taxon>
        <taxon>Escalloniales</taxon>
        <taxon>Escalloniaceae</taxon>
        <taxon>Escallonia</taxon>
    </lineage>
</organism>
<evidence type="ECO:0000313" key="9">
    <source>
        <dbReference type="Proteomes" id="UP001187471"/>
    </source>
</evidence>
<dbReference type="PANTHER" id="PTHR34067">
    <property type="entry name" value="OS04G0193200 PROTEIN"/>
    <property type="match status" value="1"/>
</dbReference>
<evidence type="ECO:0000256" key="1">
    <source>
        <dbReference type="ARBA" id="ARBA00004123"/>
    </source>
</evidence>
<evidence type="ECO:0000256" key="4">
    <source>
        <dbReference type="ARBA" id="ARBA00023163"/>
    </source>
</evidence>
<feature type="region of interest" description="Disordered" evidence="6">
    <location>
        <begin position="50"/>
        <end position="103"/>
    </location>
</feature>
<evidence type="ECO:0000256" key="6">
    <source>
        <dbReference type="SAM" id="MobiDB-lite"/>
    </source>
</evidence>
<dbReference type="PANTHER" id="PTHR34067:SF20">
    <property type="entry name" value="OS08G0206700 PROTEIN"/>
    <property type="match status" value="1"/>
</dbReference>
<proteinExistence type="predicted"/>
<keyword evidence="2" id="KW-0805">Transcription regulation</keyword>
<evidence type="ECO:0000313" key="8">
    <source>
        <dbReference type="EMBL" id="KAK2989061.1"/>
    </source>
</evidence>
<sequence>MVARNSPDWLPSGWTKVKNGRKVQCYCNVETGQKFYSKEDVIRYVEMRNSRGTPQPGAQPTSDQDDVISHVERSNGPSTPQPTPKLSSERRATRSNNEPLPIEVKTNENPEWLPHGWIMELKTQSTGRKYKCYINTESGCKLFSKPAVLRYLQAVNSSISKQNNAGISSGGNTSVDRVTEDKSTTNPDVCQNVDRVTVDQSFSKPDVRQNRQSALRQKKSGICKRALMDNAVISRGPAEGLPPGWILEMRTRRYSNRKQRDPFYMDPVSGYIFRSKLDVLRYLETGDINKCAIKPKKKDANDLEVMEDEISAPSAVDGKIPSHNVAKRQLFAGEESLAAREAESSEARQDNNALKHSVNAINSEESSDLKTEINNEKGSVSIPAIDVLHEKLPENVEQIDEISRIDSTKSKKKRALSVPGRSSKRIAGLKPEVVANYDSSERVLRSAARKASVTEANPPLNPAVGAAELEAQPESEPLNKIGKPAEDQAEPEGQSGSQTAEKQNDEKNESQESPLLFPFMDSVADPCLEFAVKTLTGAIPIADDTKMPGCFQQQDNTPNTQPVSGLHRQFDPPEKPVPIQQLLQNTAHLNIGVPLCGSIGPQESSLRSVTRNVKQS</sequence>
<feature type="region of interest" description="Disordered" evidence="6">
    <location>
        <begin position="166"/>
        <end position="189"/>
    </location>
</feature>
<keyword evidence="9" id="KW-1185">Reference proteome</keyword>
<dbReference type="GO" id="GO:0003677">
    <property type="term" value="F:DNA binding"/>
    <property type="evidence" value="ECO:0007669"/>
    <property type="project" value="UniProtKB-KW"/>
</dbReference>
<dbReference type="InterPro" id="IPR001739">
    <property type="entry name" value="Methyl_CpG_DNA-bd"/>
</dbReference>
<feature type="compositionally biased region" description="Polar residues" evidence="6">
    <location>
        <begin position="166"/>
        <end position="176"/>
    </location>
</feature>
<dbReference type="EMBL" id="JAVXUO010000787">
    <property type="protein sequence ID" value="KAK2989061.1"/>
    <property type="molecule type" value="Genomic_DNA"/>
</dbReference>
<evidence type="ECO:0000259" key="7">
    <source>
        <dbReference type="PROSITE" id="PS50982"/>
    </source>
</evidence>
<feature type="domain" description="MBD" evidence="7">
    <location>
        <begin position="103"/>
        <end position="172"/>
    </location>
</feature>
<name>A0AA88RTH4_9ASTE</name>
<comment type="subcellular location">
    <subcellularLocation>
        <location evidence="1">Nucleus</location>
    </subcellularLocation>
</comment>
<keyword evidence="4" id="KW-0804">Transcription</keyword>
<keyword evidence="5" id="KW-0539">Nucleus</keyword>
<dbReference type="AlphaFoldDB" id="A0AA88RTH4"/>
<gene>
    <name evidence="8" type="ORF">RJ640_018850</name>
</gene>
<dbReference type="GO" id="GO:0005634">
    <property type="term" value="C:nucleus"/>
    <property type="evidence" value="ECO:0007669"/>
    <property type="project" value="UniProtKB-SubCell"/>
</dbReference>
<dbReference type="PROSITE" id="PS50982">
    <property type="entry name" value="MBD"/>
    <property type="match status" value="2"/>
</dbReference>
<feature type="compositionally biased region" description="Basic and acidic residues" evidence="6">
    <location>
        <begin position="337"/>
        <end position="349"/>
    </location>
</feature>
<keyword evidence="3" id="KW-0238">DNA-binding</keyword>
<dbReference type="Gene3D" id="3.30.890.10">
    <property type="entry name" value="Methyl-cpg-binding Protein 2, Chain A"/>
    <property type="match status" value="3"/>
</dbReference>
<feature type="domain" description="MBD" evidence="7">
    <location>
        <begin position="231"/>
        <end position="308"/>
    </location>
</feature>
<accession>A0AA88RTH4</accession>
<evidence type="ECO:0000256" key="5">
    <source>
        <dbReference type="ARBA" id="ARBA00023242"/>
    </source>
</evidence>
<dbReference type="Proteomes" id="UP001187471">
    <property type="component" value="Unassembled WGS sequence"/>
</dbReference>
<protein>
    <recommendedName>
        <fullName evidence="7">MBD domain-containing protein</fullName>
    </recommendedName>
</protein>
<feature type="compositionally biased region" description="Polar residues" evidence="6">
    <location>
        <begin position="50"/>
        <end position="62"/>
    </location>
</feature>
<dbReference type="InterPro" id="IPR016177">
    <property type="entry name" value="DNA-bd_dom_sf"/>
</dbReference>
<feature type="compositionally biased region" description="Polar residues" evidence="6">
    <location>
        <begin position="350"/>
        <end position="364"/>
    </location>
</feature>
<dbReference type="SUPFAM" id="SSF54171">
    <property type="entry name" value="DNA-binding domain"/>
    <property type="match status" value="3"/>
</dbReference>
<feature type="region of interest" description="Disordered" evidence="6">
    <location>
        <begin position="470"/>
        <end position="511"/>
    </location>
</feature>
<evidence type="ECO:0000256" key="2">
    <source>
        <dbReference type="ARBA" id="ARBA00023015"/>
    </source>
</evidence>
<comment type="caution">
    <text evidence="8">The sequence shown here is derived from an EMBL/GenBank/DDBJ whole genome shotgun (WGS) entry which is preliminary data.</text>
</comment>
<reference evidence="8" key="1">
    <citation type="submission" date="2022-12" db="EMBL/GenBank/DDBJ databases">
        <title>Draft genome assemblies for two species of Escallonia (Escalloniales).</title>
        <authorList>
            <person name="Chanderbali A."/>
            <person name="Dervinis C."/>
            <person name="Anghel I."/>
            <person name="Soltis D."/>
            <person name="Soltis P."/>
            <person name="Zapata F."/>
        </authorList>
    </citation>
    <scope>NUCLEOTIDE SEQUENCE</scope>
    <source>
        <strain evidence="8">UCBG92.1500</strain>
        <tissue evidence="8">Leaf</tissue>
    </source>
</reference>
<feature type="region of interest" description="Disordered" evidence="6">
    <location>
        <begin position="337"/>
        <end position="369"/>
    </location>
</feature>
<evidence type="ECO:0000256" key="3">
    <source>
        <dbReference type="ARBA" id="ARBA00023125"/>
    </source>
</evidence>
<dbReference type="Pfam" id="PF01429">
    <property type="entry name" value="MBD"/>
    <property type="match status" value="1"/>
</dbReference>